<dbReference type="Proteomes" id="UP000019151">
    <property type="component" value="Chromosome"/>
</dbReference>
<dbReference type="OrthoDB" id="9761233at2"/>
<name>W0RDH8_9BACT</name>
<feature type="chain" id="PRO_5004794832" description="Bacterial surface antigen (D15) domain-containing protein" evidence="1">
    <location>
        <begin position="27"/>
        <end position="770"/>
    </location>
</feature>
<keyword evidence="3" id="KW-1185">Reference proteome</keyword>
<evidence type="ECO:0008006" key="4">
    <source>
        <dbReference type="Google" id="ProtNLM"/>
    </source>
</evidence>
<dbReference type="RefSeq" id="WP_025410373.1">
    <property type="nucleotide sequence ID" value="NZ_CP007128.1"/>
</dbReference>
<dbReference type="InParanoid" id="W0RDH8"/>
<dbReference type="HOGENOM" id="CLU_378452_0_0_0"/>
<reference evidence="2 3" key="1">
    <citation type="journal article" date="2014" name="Genome Announc.">
        <title>Genome Sequence and Methylome of Soil Bacterium Gemmatirosa kalamazoonensis KBS708T, a Member of the Rarely Cultivated Gemmatimonadetes Phylum.</title>
        <authorList>
            <person name="Debruyn J.M."/>
            <person name="Radosevich M."/>
            <person name="Wommack K.E."/>
            <person name="Polson S.W."/>
            <person name="Hauser L.J."/>
            <person name="Fawaz M.N."/>
            <person name="Korlach J."/>
            <person name="Tsai Y.C."/>
        </authorList>
    </citation>
    <scope>NUCLEOTIDE SEQUENCE [LARGE SCALE GENOMIC DNA]</scope>
    <source>
        <strain evidence="2 3">KBS708</strain>
    </source>
</reference>
<gene>
    <name evidence="2" type="ORF">J421_1309</name>
</gene>
<organism evidence="2 3">
    <name type="scientific">Gemmatirosa kalamazoonensis</name>
    <dbReference type="NCBI Taxonomy" id="861299"/>
    <lineage>
        <taxon>Bacteria</taxon>
        <taxon>Pseudomonadati</taxon>
        <taxon>Gemmatimonadota</taxon>
        <taxon>Gemmatimonadia</taxon>
        <taxon>Gemmatimonadales</taxon>
        <taxon>Gemmatimonadaceae</taxon>
        <taxon>Gemmatirosa</taxon>
    </lineage>
</organism>
<proteinExistence type="predicted"/>
<dbReference type="Gene3D" id="2.40.160.50">
    <property type="entry name" value="membrane protein fhac: a member of the omp85/tpsb transporter family"/>
    <property type="match status" value="1"/>
</dbReference>
<dbReference type="AlphaFoldDB" id="W0RDH8"/>
<accession>W0RDH8</accession>
<sequence length="770" mass="83293">MARRERRLTLTALGAALLGFPLGAGAQRDTATYASEALRALVAAAARDNRVPASLGSYRAAVESEMAVALRTDDGVEAVISMEQVASTLRWTRTGFYDQHVVGYRARQAVPTTSAFALLPSGWVVPVLYGERLFPPRPPADSVRRRAPRPRRSPSFAVHPLAGDRERWYRFSGGDTVVTLRVPDGADGTRAVPIVRVHVEPRAAPPPNGSLFLGDVELDAVRHVVVRMRGQYLAADEAAPKGIGGRLRHAAMQGYAFIEYETAERDGRYWLPTYQRLEFQILIPALGESRAVLRIVSRLRDVTVNDTTLPRTAPNAIADADTARPARWWRLTRAKGDTLDRFDRWREALGTLTGATHADDFDDVAPDAWRRVGPPRVEPYVARGSDLLRFDRVQGLFTGSGVRVRFRDAAPGLTLRAVGGWAWAESTARGRVELERELGLRRGTAPDTSGGRWALGLRVARSLDITNDFRNPLDSGSSAGALLGSEDLYDYVDRRTATAFVRRTFAGRAAVARLEVGAASDRGAATHVRQGIVAASAPFRPNRGVDAGNYARTALTLDLHPDVSAEFVRPGVGARLSYERGDGGLTYQRAELRVVGRAELDAPWGRALRGSTLTLIGRGEGGVVVAGEPPPQQLFEVGGDMSLQAYDYKTFAGDRAGVVRGVLQYGSPWWHRPLHLGPVVLPGVSPGLSAGLEAGAVAASTAGARRAIERLGPRDDAGALSRPSDGVRTTMDLGMRFFGGALFVGASRALDAHRDRPRGWQRVIAVGAEM</sequence>
<dbReference type="EMBL" id="CP007128">
    <property type="protein sequence ID" value="AHG88846.1"/>
    <property type="molecule type" value="Genomic_DNA"/>
</dbReference>
<dbReference type="KEGG" id="gba:J421_1309"/>
<dbReference type="eggNOG" id="ENOG5033R5C">
    <property type="taxonomic scope" value="Bacteria"/>
</dbReference>
<evidence type="ECO:0000313" key="3">
    <source>
        <dbReference type="Proteomes" id="UP000019151"/>
    </source>
</evidence>
<evidence type="ECO:0000313" key="2">
    <source>
        <dbReference type="EMBL" id="AHG88846.1"/>
    </source>
</evidence>
<protein>
    <recommendedName>
        <fullName evidence="4">Bacterial surface antigen (D15) domain-containing protein</fullName>
    </recommendedName>
</protein>
<keyword evidence="1" id="KW-0732">Signal</keyword>
<feature type="signal peptide" evidence="1">
    <location>
        <begin position="1"/>
        <end position="26"/>
    </location>
</feature>
<evidence type="ECO:0000256" key="1">
    <source>
        <dbReference type="SAM" id="SignalP"/>
    </source>
</evidence>
<dbReference type="STRING" id="861299.J421_1309"/>